<organism evidence="1 2">
    <name type="scientific">Armillaria gallica</name>
    <name type="common">Bulbous honey fungus</name>
    <name type="synonym">Armillaria bulbosa</name>
    <dbReference type="NCBI Taxonomy" id="47427"/>
    <lineage>
        <taxon>Eukaryota</taxon>
        <taxon>Fungi</taxon>
        <taxon>Dikarya</taxon>
        <taxon>Basidiomycota</taxon>
        <taxon>Agaricomycotina</taxon>
        <taxon>Agaricomycetes</taxon>
        <taxon>Agaricomycetidae</taxon>
        <taxon>Agaricales</taxon>
        <taxon>Marasmiineae</taxon>
        <taxon>Physalacriaceae</taxon>
        <taxon>Armillaria</taxon>
    </lineage>
</organism>
<accession>A0A2H3EA54</accession>
<evidence type="ECO:0000313" key="2">
    <source>
        <dbReference type="Proteomes" id="UP000217790"/>
    </source>
</evidence>
<name>A0A2H3EA54_ARMGA</name>
<gene>
    <name evidence="1" type="ORF">ARMGADRAFT_1026316</name>
</gene>
<dbReference type="AlphaFoldDB" id="A0A2H3EA54"/>
<dbReference type="EMBL" id="KZ293648">
    <property type="protein sequence ID" value="PBK98247.1"/>
    <property type="molecule type" value="Genomic_DNA"/>
</dbReference>
<dbReference type="Proteomes" id="UP000217790">
    <property type="component" value="Unassembled WGS sequence"/>
</dbReference>
<proteinExistence type="predicted"/>
<keyword evidence="2" id="KW-1185">Reference proteome</keyword>
<protein>
    <submittedName>
        <fullName evidence="1">Uncharacterized protein</fullName>
    </submittedName>
</protein>
<dbReference type="InParanoid" id="A0A2H3EA54"/>
<reference evidence="2" key="1">
    <citation type="journal article" date="2017" name="Nat. Ecol. Evol.">
        <title>Genome expansion and lineage-specific genetic innovations in the forest pathogenic fungi Armillaria.</title>
        <authorList>
            <person name="Sipos G."/>
            <person name="Prasanna A.N."/>
            <person name="Walter M.C."/>
            <person name="O'Connor E."/>
            <person name="Balint B."/>
            <person name="Krizsan K."/>
            <person name="Kiss B."/>
            <person name="Hess J."/>
            <person name="Varga T."/>
            <person name="Slot J."/>
            <person name="Riley R."/>
            <person name="Boka B."/>
            <person name="Rigling D."/>
            <person name="Barry K."/>
            <person name="Lee J."/>
            <person name="Mihaltcheva S."/>
            <person name="LaButti K."/>
            <person name="Lipzen A."/>
            <person name="Waldron R."/>
            <person name="Moloney N.M."/>
            <person name="Sperisen C."/>
            <person name="Kredics L."/>
            <person name="Vagvoelgyi C."/>
            <person name="Patrignani A."/>
            <person name="Fitzpatrick D."/>
            <person name="Nagy I."/>
            <person name="Doyle S."/>
            <person name="Anderson J.B."/>
            <person name="Grigoriev I.V."/>
            <person name="Gueldener U."/>
            <person name="Muensterkoetter M."/>
            <person name="Nagy L.G."/>
        </authorList>
    </citation>
    <scope>NUCLEOTIDE SEQUENCE [LARGE SCALE GENOMIC DNA]</scope>
    <source>
        <strain evidence="2">Ar21-2</strain>
    </source>
</reference>
<sequence length="221" mass="25184">MSTAVGGTATWEICVGAKLSRVLRPKPKDRQFRGVTLPSAFTAEQSARCAAPGMVGNAWPVDMRHGMGRKITWVEEVDLLTKRRNSGMHRSIRFGQFCRPQPRVPGFIHSYEYREYLYSQARRVTVTVMFWPDINTLEHQKALKFLYFLQQKIKGSKDEAQPAAALVNQPTKDFEQYLSLSHGYNLTSAGKSESSTSYWKTLLQPEIKSEVERFMAEKFGP</sequence>
<evidence type="ECO:0000313" key="1">
    <source>
        <dbReference type="EMBL" id="PBK98247.1"/>
    </source>
</evidence>